<protein>
    <submittedName>
        <fullName evidence="15">Disease resistance RPP13-like protein 3</fullName>
    </submittedName>
</protein>
<dbReference type="SUPFAM" id="SSF52058">
    <property type="entry name" value="L domain-like"/>
    <property type="match status" value="1"/>
</dbReference>
<reference evidence="16" key="1">
    <citation type="submission" date="2024-07" db="EMBL/GenBank/DDBJ databases">
        <title>Two chromosome-level genome assemblies of Korean endemic species Abeliophyllum distichum and Forsythia ovata (Oleaceae).</title>
        <authorList>
            <person name="Jang H."/>
        </authorList>
    </citation>
    <scope>NUCLEOTIDE SEQUENCE [LARGE SCALE GENOMIC DNA]</scope>
</reference>
<dbReference type="GO" id="GO:0009626">
    <property type="term" value="P:plant-type hypersensitive response"/>
    <property type="evidence" value="ECO:0007669"/>
    <property type="project" value="UniProtKB-KW"/>
</dbReference>
<evidence type="ECO:0000259" key="14">
    <source>
        <dbReference type="Pfam" id="PF23598"/>
    </source>
</evidence>
<evidence type="ECO:0000259" key="11">
    <source>
        <dbReference type="Pfam" id="PF00931"/>
    </source>
</evidence>
<dbReference type="GO" id="GO:0051607">
    <property type="term" value="P:defense response to virus"/>
    <property type="evidence" value="ECO:0007669"/>
    <property type="project" value="UniProtKB-ARBA"/>
</dbReference>
<accession>A0ABD1TUP6</accession>
<gene>
    <name evidence="15" type="ORF">Fot_30410</name>
</gene>
<evidence type="ECO:0000256" key="1">
    <source>
        <dbReference type="ARBA" id="ARBA00002074"/>
    </source>
</evidence>
<dbReference type="InterPro" id="IPR038005">
    <property type="entry name" value="RX-like_CC"/>
</dbReference>
<dbReference type="Gene3D" id="1.10.10.10">
    <property type="entry name" value="Winged helix-like DNA-binding domain superfamily/Winged helix DNA-binding domain"/>
    <property type="match status" value="1"/>
</dbReference>
<keyword evidence="7" id="KW-0677">Repeat</keyword>
<feature type="domain" description="Disease resistance N-terminal" evidence="12">
    <location>
        <begin position="284"/>
        <end position="354"/>
    </location>
</feature>
<dbReference type="InterPro" id="IPR055414">
    <property type="entry name" value="LRR_R13L4/SHOC2-like"/>
</dbReference>
<evidence type="ECO:0000259" key="13">
    <source>
        <dbReference type="Pfam" id="PF23559"/>
    </source>
</evidence>
<keyword evidence="6" id="KW-0381">Hypersensitive response</keyword>
<comment type="similarity">
    <text evidence="3">Belongs to the disease resistance NB-LRR family.</text>
</comment>
<dbReference type="Pfam" id="PF18052">
    <property type="entry name" value="Rx_N"/>
    <property type="match status" value="1"/>
</dbReference>
<evidence type="ECO:0000256" key="4">
    <source>
        <dbReference type="ARBA" id="ARBA00022490"/>
    </source>
</evidence>
<evidence type="ECO:0000313" key="16">
    <source>
        <dbReference type="Proteomes" id="UP001604277"/>
    </source>
</evidence>
<dbReference type="Gene3D" id="3.40.50.300">
    <property type="entry name" value="P-loop containing nucleotide triphosphate hydrolases"/>
    <property type="match status" value="1"/>
</dbReference>
<organism evidence="15 16">
    <name type="scientific">Forsythia ovata</name>
    <dbReference type="NCBI Taxonomy" id="205694"/>
    <lineage>
        <taxon>Eukaryota</taxon>
        <taxon>Viridiplantae</taxon>
        <taxon>Streptophyta</taxon>
        <taxon>Embryophyta</taxon>
        <taxon>Tracheophyta</taxon>
        <taxon>Spermatophyta</taxon>
        <taxon>Magnoliopsida</taxon>
        <taxon>eudicotyledons</taxon>
        <taxon>Gunneridae</taxon>
        <taxon>Pentapetalae</taxon>
        <taxon>asterids</taxon>
        <taxon>lamiids</taxon>
        <taxon>Lamiales</taxon>
        <taxon>Oleaceae</taxon>
        <taxon>Forsythieae</taxon>
        <taxon>Forsythia</taxon>
    </lineage>
</organism>
<dbReference type="EMBL" id="JBFOLJ010000008">
    <property type="protein sequence ID" value="KAL2516439.1"/>
    <property type="molecule type" value="Genomic_DNA"/>
</dbReference>
<keyword evidence="10" id="KW-0067">ATP-binding</keyword>
<feature type="domain" description="NB-ARC" evidence="11">
    <location>
        <begin position="424"/>
        <end position="593"/>
    </location>
</feature>
<comment type="subcellular location">
    <subcellularLocation>
        <location evidence="2">Cytoplasm</location>
    </subcellularLocation>
</comment>
<dbReference type="Gene3D" id="3.80.10.10">
    <property type="entry name" value="Ribonuclease Inhibitor"/>
    <property type="match status" value="1"/>
</dbReference>
<name>A0ABD1TUP6_9LAMI</name>
<comment type="function">
    <text evidence="1">Confers resistance to late blight (Phytophthora infestans) races carrying the avirulence gene Avr1. Resistance proteins guard the plant against pathogens that contain an appropriate avirulence protein via an indirect interaction with this avirulence protein. That triggers a defense system including the hypersensitive response, which restricts the pathogen growth.</text>
</comment>
<dbReference type="InterPro" id="IPR058922">
    <property type="entry name" value="WHD_DRP"/>
</dbReference>
<dbReference type="PANTHER" id="PTHR23155">
    <property type="entry name" value="DISEASE RESISTANCE PROTEIN RP"/>
    <property type="match status" value="1"/>
</dbReference>
<evidence type="ECO:0000256" key="2">
    <source>
        <dbReference type="ARBA" id="ARBA00004496"/>
    </source>
</evidence>
<sequence>MATLMLKLKNPQLTEFSESESLELMENRNKYPILPSMTTWMLKLQLLLENPDFEDSWYHELMKNKNFETYPSHASLIQFAAIKIKEKFSSNDDQVKYLLENLEVSALYCQFKSRQDNKKISKILLLLLQEIGVFFTVPKQQLSKSSTYNPPDEILDFFIDFLLPILDYILIIQPDFIVSVEGSIEVLWNKLSFILNFLGDTPCLHPSEVNPLTHIESVLNKFGSFLYSFFFVRNQVLAPRMDWELSDLLRNFELVEAKIKEHCILVSNMPSCTTRKTAVVSLFIVDSLLNDLTHLLNHKADQIVGVNDQIVTLHEELTLLRSSLTDTTLQQHPQLEELLIQTTDIAYEIEYIINNTFPLWYLPLRLPQFMDKIKRIMMGIKETKKNIDTGIVEVENYPTEQVSSQEKGRPILEDIVVGFDNKETEIAEQLVRGPEHLQIISIFGMPGVGKTTLSKKLYNNLSVVHHFDKRAWCVVSQTYNKKNIFSEILRSVKDHDKETITQMDDESLVEALYKSLIKRRYLIVVDDIWDMNSWNDFGRYFPDDKNGSRILFTTRHKEVGLKASHHSVVNELLILSDVECWELLQRKVFQKEHCPLELVDIGKQIAKNCQGLPLAVVVIGAVLEKIEMKEHLWHKVATSLSSVISEDPNKFGNILELSYKHLPMHLKPCFLYFGAFQEDEKVSVEELTRRWVCEGFIKKEEGKSSEDVAYEYLVDLTDRSLIQVAKRTSLGRVKTCIVHDLLYDMCLRIGEEQNFLKEVRSFKRLKICIWSDENLSISALTQLKRLVNVRYLVIPYIVPQMEKFHKLEFLYVQNDTEVEIPDFLLEMVNLRHMIFKVYSRFSKSYIRRVTEDEIFQINNLQSISNLKISKKMEGEILRCSPNLCKLKCFLEEFQDLSFLHRLESLRLTYPPHYVTHLISLPLNLRKLTLVRFYMSWERAKIIGRLPNLVVLKLQECSFEGNQWNTTEGEFQQLKVLKLSSVHDTECNASSDPFPRLEQLVLKYCNLEKIPSSFCDIQTLKMIGVHYCRQSVVESAMQIQEEQRDMGNEELQVIISSYT</sequence>
<keyword evidence="9" id="KW-0611">Plant defense</keyword>
<dbReference type="Pfam" id="PF23598">
    <property type="entry name" value="LRR_14"/>
    <property type="match status" value="1"/>
</dbReference>
<dbReference type="InterPro" id="IPR042197">
    <property type="entry name" value="Apaf_helical"/>
</dbReference>
<dbReference type="FunFam" id="1.10.10.10:FF:000322">
    <property type="entry name" value="Probable disease resistance protein At1g63360"/>
    <property type="match status" value="1"/>
</dbReference>
<dbReference type="InterPro" id="IPR032675">
    <property type="entry name" value="LRR_dom_sf"/>
</dbReference>
<feature type="domain" description="Disease resistance protein winged helix" evidence="13">
    <location>
        <begin position="676"/>
        <end position="745"/>
    </location>
</feature>
<dbReference type="FunFam" id="3.40.50.300:FF:001091">
    <property type="entry name" value="Probable disease resistance protein At1g61300"/>
    <property type="match status" value="1"/>
</dbReference>
<evidence type="ECO:0000259" key="12">
    <source>
        <dbReference type="Pfam" id="PF18052"/>
    </source>
</evidence>
<keyword evidence="5" id="KW-0433">Leucine-rich repeat</keyword>
<dbReference type="Pfam" id="PF23559">
    <property type="entry name" value="WHD_DRP"/>
    <property type="match status" value="1"/>
</dbReference>
<evidence type="ECO:0000313" key="15">
    <source>
        <dbReference type="EMBL" id="KAL2516439.1"/>
    </source>
</evidence>
<dbReference type="AlphaFoldDB" id="A0ABD1TUP6"/>
<dbReference type="InterPro" id="IPR002182">
    <property type="entry name" value="NB-ARC"/>
</dbReference>
<dbReference type="Gene3D" id="1.10.8.430">
    <property type="entry name" value="Helical domain of apoptotic protease-activating factors"/>
    <property type="match status" value="1"/>
</dbReference>
<evidence type="ECO:0000256" key="3">
    <source>
        <dbReference type="ARBA" id="ARBA00008894"/>
    </source>
</evidence>
<dbReference type="GO" id="GO:0005737">
    <property type="term" value="C:cytoplasm"/>
    <property type="evidence" value="ECO:0007669"/>
    <property type="project" value="UniProtKB-SubCell"/>
</dbReference>
<dbReference type="InterPro" id="IPR041118">
    <property type="entry name" value="Rx_N"/>
</dbReference>
<evidence type="ECO:0000256" key="9">
    <source>
        <dbReference type="ARBA" id="ARBA00022821"/>
    </source>
</evidence>
<keyword evidence="8" id="KW-0547">Nucleotide-binding</keyword>
<dbReference type="Pfam" id="PF00931">
    <property type="entry name" value="NB-ARC"/>
    <property type="match status" value="1"/>
</dbReference>
<proteinExistence type="inferred from homology"/>
<keyword evidence="4" id="KW-0963">Cytoplasm</keyword>
<evidence type="ECO:0000256" key="10">
    <source>
        <dbReference type="ARBA" id="ARBA00022840"/>
    </source>
</evidence>
<feature type="domain" description="Disease resistance R13L4/SHOC-2-like LRR" evidence="14">
    <location>
        <begin position="776"/>
        <end position="1026"/>
    </location>
</feature>
<dbReference type="InterPro" id="IPR036388">
    <property type="entry name" value="WH-like_DNA-bd_sf"/>
</dbReference>
<dbReference type="GO" id="GO:0005524">
    <property type="term" value="F:ATP binding"/>
    <property type="evidence" value="ECO:0007669"/>
    <property type="project" value="UniProtKB-KW"/>
</dbReference>
<dbReference type="InterPro" id="IPR044974">
    <property type="entry name" value="Disease_R_plants"/>
</dbReference>
<evidence type="ECO:0000256" key="6">
    <source>
        <dbReference type="ARBA" id="ARBA00022667"/>
    </source>
</evidence>
<dbReference type="InterPro" id="IPR027417">
    <property type="entry name" value="P-loop_NTPase"/>
</dbReference>
<dbReference type="CDD" id="cd14798">
    <property type="entry name" value="RX-CC_like"/>
    <property type="match status" value="1"/>
</dbReference>
<evidence type="ECO:0000256" key="7">
    <source>
        <dbReference type="ARBA" id="ARBA00022737"/>
    </source>
</evidence>
<dbReference type="Proteomes" id="UP001604277">
    <property type="component" value="Unassembled WGS sequence"/>
</dbReference>
<dbReference type="SUPFAM" id="SSF52540">
    <property type="entry name" value="P-loop containing nucleoside triphosphate hydrolases"/>
    <property type="match status" value="1"/>
</dbReference>
<evidence type="ECO:0000256" key="8">
    <source>
        <dbReference type="ARBA" id="ARBA00022741"/>
    </source>
</evidence>
<dbReference type="PANTHER" id="PTHR23155:SF1152">
    <property type="entry name" value="AAA+ ATPASE DOMAIN-CONTAINING PROTEIN"/>
    <property type="match status" value="1"/>
</dbReference>
<dbReference type="PRINTS" id="PR00364">
    <property type="entry name" value="DISEASERSIST"/>
</dbReference>
<evidence type="ECO:0000256" key="5">
    <source>
        <dbReference type="ARBA" id="ARBA00022614"/>
    </source>
</evidence>
<keyword evidence="16" id="KW-1185">Reference proteome</keyword>
<comment type="caution">
    <text evidence="15">The sequence shown here is derived from an EMBL/GenBank/DDBJ whole genome shotgun (WGS) entry which is preliminary data.</text>
</comment>